<name>A0A662ZA29_9GAMM</name>
<protein>
    <recommendedName>
        <fullName evidence="1">DUF4143 domain-containing protein</fullName>
    </recommendedName>
</protein>
<dbReference type="InterPro" id="IPR011335">
    <property type="entry name" value="Restrct_endonuc-II-like"/>
</dbReference>
<dbReference type="Proteomes" id="UP000243374">
    <property type="component" value="Unassembled WGS sequence"/>
</dbReference>
<sequence length="181" mass="19807">MYLEDVGLIVRACNTTEISYPLEGACLPSEFKVFYADTGLLISQLGDDVPLKILSGDISSYKGAIAENMVAAAYHSRGVKLYYYHAPSGSPEIDFLTEDEGEVVMIECKASNNRATGMKFVIASSKKYGKHKAVKYSDTNVGEGDGFVTLPLYAAGFAKHRQHSQYVKMVNLSEMKVPEGE</sequence>
<organism evidence="2 3">
    <name type="scientific">Succinivibrio dextrinosolvens</name>
    <dbReference type="NCBI Taxonomy" id="83771"/>
    <lineage>
        <taxon>Bacteria</taxon>
        <taxon>Pseudomonadati</taxon>
        <taxon>Pseudomonadota</taxon>
        <taxon>Gammaproteobacteria</taxon>
        <taxon>Aeromonadales</taxon>
        <taxon>Succinivibrionaceae</taxon>
        <taxon>Succinivibrio</taxon>
    </lineage>
</organism>
<dbReference type="SUPFAM" id="SSF52980">
    <property type="entry name" value="Restriction endonuclease-like"/>
    <property type="match status" value="1"/>
</dbReference>
<gene>
    <name evidence="2" type="ORF">SAMN04487865_100848</name>
</gene>
<evidence type="ECO:0000313" key="3">
    <source>
        <dbReference type="Proteomes" id="UP000243374"/>
    </source>
</evidence>
<dbReference type="AlphaFoldDB" id="A0A662ZA29"/>
<evidence type="ECO:0000313" key="2">
    <source>
        <dbReference type="EMBL" id="SFJ93592.1"/>
    </source>
</evidence>
<dbReference type="Pfam" id="PF13635">
    <property type="entry name" value="DUF4143"/>
    <property type="match status" value="1"/>
</dbReference>
<keyword evidence="3" id="KW-1185">Reference proteome</keyword>
<proteinExistence type="predicted"/>
<dbReference type="EMBL" id="FOSF01000008">
    <property type="protein sequence ID" value="SFJ93592.1"/>
    <property type="molecule type" value="Genomic_DNA"/>
</dbReference>
<dbReference type="InterPro" id="IPR025420">
    <property type="entry name" value="DUF4143"/>
</dbReference>
<feature type="domain" description="DUF4143" evidence="1">
    <location>
        <begin position="2"/>
        <end position="111"/>
    </location>
</feature>
<accession>A0A662ZA29</accession>
<reference evidence="2 3" key="1">
    <citation type="submission" date="2016-10" db="EMBL/GenBank/DDBJ databases">
        <authorList>
            <person name="Varghese N."/>
            <person name="Submissions S."/>
        </authorList>
    </citation>
    <scope>NUCLEOTIDE SEQUENCE [LARGE SCALE GENOMIC DNA]</scope>
    <source>
        <strain evidence="2 3">22B</strain>
    </source>
</reference>
<evidence type="ECO:0000259" key="1">
    <source>
        <dbReference type="Pfam" id="PF13635"/>
    </source>
</evidence>